<gene>
    <name evidence="4" type="ORF">LAESUDRAFT_236210</name>
</gene>
<evidence type="ECO:0000313" key="4">
    <source>
        <dbReference type="EMBL" id="KZT05252.1"/>
    </source>
</evidence>
<protein>
    <recommendedName>
        <fullName evidence="3">DUF6534 domain-containing protein</fullName>
    </recommendedName>
</protein>
<evidence type="ECO:0000256" key="2">
    <source>
        <dbReference type="SAM" id="Phobius"/>
    </source>
</evidence>
<dbReference type="EMBL" id="KV427631">
    <property type="protein sequence ID" value="KZT05252.1"/>
    <property type="molecule type" value="Genomic_DNA"/>
</dbReference>
<feature type="domain" description="DUF6534" evidence="3">
    <location>
        <begin position="304"/>
        <end position="389"/>
    </location>
</feature>
<dbReference type="AlphaFoldDB" id="A0A165DN66"/>
<dbReference type="PANTHER" id="PTHR40465:SF1">
    <property type="entry name" value="DUF6534 DOMAIN-CONTAINING PROTEIN"/>
    <property type="match status" value="1"/>
</dbReference>
<feature type="transmembrane region" description="Helical" evidence="2">
    <location>
        <begin position="214"/>
        <end position="235"/>
    </location>
</feature>
<keyword evidence="2" id="KW-1133">Transmembrane helix</keyword>
<dbReference type="InParanoid" id="A0A165DN66"/>
<name>A0A165DN66_9APHY</name>
<dbReference type="RefSeq" id="XP_040762992.1">
    <property type="nucleotide sequence ID" value="XM_040901680.1"/>
</dbReference>
<feature type="transmembrane region" description="Helical" evidence="2">
    <location>
        <begin position="332"/>
        <end position="359"/>
    </location>
</feature>
<feature type="transmembrane region" description="Helical" evidence="2">
    <location>
        <begin position="132"/>
        <end position="157"/>
    </location>
</feature>
<dbReference type="STRING" id="1314785.A0A165DN66"/>
<feature type="transmembrane region" description="Helical" evidence="2">
    <location>
        <begin position="247"/>
        <end position="268"/>
    </location>
</feature>
<dbReference type="Pfam" id="PF20152">
    <property type="entry name" value="DUF6534"/>
    <property type="match status" value="1"/>
</dbReference>
<dbReference type="Proteomes" id="UP000076871">
    <property type="component" value="Unassembled WGS sequence"/>
</dbReference>
<keyword evidence="2" id="KW-0472">Membrane</keyword>
<feature type="region of interest" description="Disordered" evidence="1">
    <location>
        <begin position="100"/>
        <end position="122"/>
    </location>
</feature>
<dbReference type="OrthoDB" id="2953893at2759"/>
<evidence type="ECO:0000259" key="3">
    <source>
        <dbReference type="Pfam" id="PF20152"/>
    </source>
</evidence>
<dbReference type="GeneID" id="63818712"/>
<evidence type="ECO:0000313" key="5">
    <source>
        <dbReference type="Proteomes" id="UP000076871"/>
    </source>
</evidence>
<feature type="transmembrane region" description="Helical" evidence="2">
    <location>
        <begin position="299"/>
        <end position="320"/>
    </location>
</feature>
<keyword evidence="5" id="KW-1185">Reference proteome</keyword>
<dbReference type="PANTHER" id="PTHR40465">
    <property type="entry name" value="CHROMOSOME 1, WHOLE GENOME SHOTGUN SEQUENCE"/>
    <property type="match status" value="1"/>
</dbReference>
<sequence>MIFTLLWRRVPACRCNCQTKRSCNHIHALPSMARHAWRGRNRVSISYESLTSHGVPAASTGLSLMVSPINQRDGTMCFTAIHLLPCVSCPDAFQVLPGPASQYKDSTRSESSQSRAPPSSTMSSFQFPSYDLGPLVLGLAFNWGLQSVLTVQTYIYYLCFPHDHWTQKCLVYVLCIYEWVQTGLITAFIYRLLLGITATQSILSVYDDLELFSGNAWVTIYIMGAVQSAAVQIYFSRRIYILSRSYIIPCFTIFVALAQLSAGLVGGVQRLKTDKDFVRDDYDANFHYRVLNMDVATCVWLAASTICDVTIAVSLVVLLFRLKNGLRWTNIIINRLINLVIETGSLTAVTAVVTFGLFVGVPNTELAICPLLILSKLYANSVLITLNNRVILKSGQHGDLPDAIVLKPTVHNIGHMHDYPTIDADHSSIVPHVPIIIAVSHEVGTFVSKDEEEGRISAGHDHSSESE</sequence>
<accession>A0A165DN66</accession>
<reference evidence="4 5" key="1">
    <citation type="journal article" date="2016" name="Mol. Biol. Evol.">
        <title>Comparative Genomics of Early-Diverging Mushroom-Forming Fungi Provides Insights into the Origins of Lignocellulose Decay Capabilities.</title>
        <authorList>
            <person name="Nagy L.G."/>
            <person name="Riley R."/>
            <person name="Tritt A."/>
            <person name="Adam C."/>
            <person name="Daum C."/>
            <person name="Floudas D."/>
            <person name="Sun H."/>
            <person name="Yadav J.S."/>
            <person name="Pangilinan J."/>
            <person name="Larsson K.H."/>
            <person name="Matsuura K."/>
            <person name="Barry K."/>
            <person name="Labutti K."/>
            <person name="Kuo R."/>
            <person name="Ohm R.A."/>
            <person name="Bhattacharya S.S."/>
            <person name="Shirouzu T."/>
            <person name="Yoshinaga Y."/>
            <person name="Martin F.M."/>
            <person name="Grigoriev I.V."/>
            <person name="Hibbett D.S."/>
        </authorList>
    </citation>
    <scope>NUCLEOTIDE SEQUENCE [LARGE SCALE GENOMIC DNA]</scope>
    <source>
        <strain evidence="4 5">93-53</strain>
    </source>
</reference>
<dbReference type="InterPro" id="IPR045339">
    <property type="entry name" value="DUF6534"/>
</dbReference>
<proteinExistence type="predicted"/>
<feature type="transmembrane region" description="Helical" evidence="2">
    <location>
        <begin position="169"/>
        <end position="194"/>
    </location>
</feature>
<organism evidence="4 5">
    <name type="scientific">Laetiporus sulphureus 93-53</name>
    <dbReference type="NCBI Taxonomy" id="1314785"/>
    <lineage>
        <taxon>Eukaryota</taxon>
        <taxon>Fungi</taxon>
        <taxon>Dikarya</taxon>
        <taxon>Basidiomycota</taxon>
        <taxon>Agaricomycotina</taxon>
        <taxon>Agaricomycetes</taxon>
        <taxon>Polyporales</taxon>
        <taxon>Laetiporus</taxon>
    </lineage>
</organism>
<evidence type="ECO:0000256" key="1">
    <source>
        <dbReference type="SAM" id="MobiDB-lite"/>
    </source>
</evidence>
<feature type="compositionally biased region" description="Low complexity" evidence="1">
    <location>
        <begin position="109"/>
        <end position="122"/>
    </location>
</feature>
<keyword evidence="2" id="KW-0812">Transmembrane</keyword>